<evidence type="ECO:0000313" key="2">
    <source>
        <dbReference type="EMBL" id="KAG0316099.1"/>
    </source>
</evidence>
<feature type="region of interest" description="Disordered" evidence="1">
    <location>
        <begin position="47"/>
        <end position="66"/>
    </location>
</feature>
<dbReference type="AlphaFoldDB" id="A0A9P6RD80"/>
<evidence type="ECO:0000313" key="3">
    <source>
        <dbReference type="Proteomes" id="UP000823405"/>
    </source>
</evidence>
<dbReference type="EMBL" id="JAAAIN010000329">
    <property type="protein sequence ID" value="KAG0316099.1"/>
    <property type="molecule type" value="Genomic_DNA"/>
</dbReference>
<feature type="non-terminal residue" evidence="2">
    <location>
        <position position="66"/>
    </location>
</feature>
<name>A0A9P6RD80_9FUNG</name>
<feature type="compositionally biased region" description="Polar residues" evidence="1">
    <location>
        <begin position="48"/>
        <end position="59"/>
    </location>
</feature>
<feature type="non-terminal residue" evidence="2">
    <location>
        <position position="1"/>
    </location>
</feature>
<organism evidence="2 3">
    <name type="scientific">Linnemannia gamsii</name>
    <dbReference type="NCBI Taxonomy" id="64522"/>
    <lineage>
        <taxon>Eukaryota</taxon>
        <taxon>Fungi</taxon>
        <taxon>Fungi incertae sedis</taxon>
        <taxon>Mucoromycota</taxon>
        <taxon>Mortierellomycotina</taxon>
        <taxon>Mortierellomycetes</taxon>
        <taxon>Mortierellales</taxon>
        <taxon>Mortierellaceae</taxon>
        <taxon>Linnemannia</taxon>
    </lineage>
</organism>
<protein>
    <submittedName>
        <fullName evidence="2">Uncharacterized protein</fullName>
    </submittedName>
</protein>
<reference evidence="2" key="1">
    <citation type="journal article" date="2020" name="Fungal Divers.">
        <title>Resolving the Mortierellaceae phylogeny through synthesis of multi-gene phylogenetics and phylogenomics.</title>
        <authorList>
            <person name="Vandepol N."/>
            <person name="Liber J."/>
            <person name="Desiro A."/>
            <person name="Na H."/>
            <person name="Kennedy M."/>
            <person name="Barry K."/>
            <person name="Grigoriev I.V."/>
            <person name="Miller A.N."/>
            <person name="O'Donnell K."/>
            <person name="Stajich J.E."/>
            <person name="Bonito G."/>
        </authorList>
    </citation>
    <scope>NUCLEOTIDE SEQUENCE</scope>
    <source>
        <strain evidence="2">NVP60</strain>
    </source>
</reference>
<gene>
    <name evidence="2" type="ORF">BGZ97_007389</name>
</gene>
<proteinExistence type="predicted"/>
<accession>A0A9P6RD80</accession>
<keyword evidence="3" id="KW-1185">Reference proteome</keyword>
<evidence type="ECO:0000256" key="1">
    <source>
        <dbReference type="SAM" id="MobiDB-lite"/>
    </source>
</evidence>
<dbReference type="Proteomes" id="UP000823405">
    <property type="component" value="Unassembled WGS sequence"/>
</dbReference>
<sequence length="66" mass="6834">SSFLLTTRPSMPVLMPVSATSLPLLSLLSLSPLSSFPPSVSKPGRFSTALTTFPTTGPPSSRGVET</sequence>
<comment type="caution">
    <text evidence="2">The sequence shown here is derived from an EMBL/GenBank/DDBJ whole genome shotgun (WGS) entry which is preliminary data.</text>
</comment>